<dbReference type="GO" id="GO:0005524">
    <property type="term" value="F:ATP binding"/>
    <property type="evidence" value="ECO:0007669"/>
    <property type="project" value="UniProtKB-KW"/>
</dbReference>
<evidence type="ECO:0000256" key="2">
    <source>
        <dbReference type="ARBA" id="ARBA00022649"/>
    </source>
</evidence>
<dbReference type="InterPro" id="IPR052038">
    <property type="entry name" value="Type-VII_TA_antitoxin"/>
</dbReference>
<dbReference type="InterPro" id="IPR002934">
    <property type="entry name" value="Polymerase_NTP_transf_dom"/>
</dbReference>
<evidence type="ECO:0000256" key="8">
    <source>
        <dbReference type="ARBA" id="ARBA00022842"/>
    </source>
</evidence>
<dbReference type="EMBL" id="SNRY01005316">
    <property type="protein sequence ID" value="KAA6315270.1"/>
    <property type="molecule type" value="Genomic_DNA"/>
</dbReference>
<evidence type="ECO:0000256" key="7">
    <source>
        <dbReference type="ARBA" id="ARBA00022840"/>
    </source>
</evidence>
<gene>
    <name evidence="11" type="ORF">EZS27_034244</name>
</gene>
<evidence type="ECO:0000256" key="1">
    <source>
        <dbReference type="ARBA" id="ARBA00001946"/>
    </source>
</evidence>
<sequence length="97" mass="11481">METAGHYIQLLRKFVREHGQEYGIIRMGIFGSIARNEQNNTSDLDVYYEGPVIDLFDPHDLQSDLENLLGIRVDLIRKHRYMHPAFLERIMKDMIYV</sequence>
<dbReference type="GO" id="GO:0046872">
    <property type="term" value="F:metal ion binding"/>
    <property type="evidence" value="ECO:0007669"/>
    <property type="project" value="UniProtKB-KW"/>
</dbReference>
<evidence type="ECO:0000256" key="5">
    <source>
        <dbReference type="ARBA" id="ARBA00022723"/>
    </source>
</evidence>
<dbReference type="AlphaFoldDB" id="A0A5J4Q2H0"/>
<reference evidence="11" key="1">
    <citation type="submission" date="2019-03" db="EMBL/GenBank/DDBJ databases">
        <title>Single cell metagenomics reveals metabolic interactions within the superorganism composed of flagellate Streblomastix strix and complex community of Bacteroidetes bacteria on its surface.</title>
        <authorList>
            <person name="Treitli S.C."/>
            <person name="Kolisko M."/>
            <person name="Husnik F."/>
            <person name="Keeling P."/>
            <person name="Hampl V."/>
        </authorList>
    </citation>
    <scope>NUCLEOTIDE SEQUENCE</scope>
    <source>
        <strain evidence="11">STM</strain>
    </source>
</reference>
<keyword evidence="7" id="KW-0067">ATP-binding</keyword>
<evidence type="ECO:0000256" key="4">
    <source>
        <dbReference type="ARBA" id="ARBA00022695"/>
    </source>
</evidence>
<keyword evidence="3" id="KW-0808">Transferase</keyword>
<evidence type="ECO:0000313" key="11">
    <source>
        <dbReference type="EMBL" id="KAA6315270.1"/>
    </source>
</evidence>
<dbReference type="SUPFAM" id="SSF81301">
    <property type="entry name" value="Nucleotidyltransferase"/>
    <property type="match status" value="1"/>
</dbReference>
<evidence type="ECO:0000256" key="3">
    <source>
        <dbReference type="ARBA" id="ARBA00022679"/>
    </source>
</evidence>
<protein>
    <recommendedName>
        <fullName evidence="10">Polymerase nucleotidyl transferase domain-containing protein</fullName>
    </recommendedName>
</protein>
<keyword evidence="5" id="KW-0479">Metal-binding</keyword>
<evidence type="ECO:0000259" key="10">
    <source>
        <dbReference type="Pfam" id="PF01909"/>
    </source>
</evidence>
<comment type="cofactor">
    <cofactor evidence="1">
        <name>Mg(2+)</name>
        <dbReference type="ChEBI" id="CHEBI:18420"/>
    </cofactor>
</comment>
<organism evidence="11">
    <name type="scientific">termite gut metagenome</name>
    <dbReference type="NCBI Taxonomy" id="433724"/>
    <lineage>
        <taxon>unclassified sequences</taxon>
        <taxon>metagenomes</taxon>
        <taxon>organismal metagenomes</taxon>
    </lineage>
</organism>
<dbReference type="CDD" id="cd05403">
    <property type="entry name" value="NT_KNTase_like"/>
    <property type="match status" value="1"/>
</dbReference>
<keyword evidence="8" id="KW-0460">Magnesium</keyword>
<dbReference type="Gene3D" id="3.30.460.10">
    <property type="entry name" value="Beta Polymerase, domain 2"/>
    <property type="match status" value="1"/>
</dbReference>
<comment type="similarity">
    <text evidence="9">Belongs to the MntA antitoxin family.</text>
</comment>
<name>A0A5J4Q2H0_9ZZZZ</name>
<dbReference type="GO" id="GO:0016779">
    <property type="term" value="F:nucleotidyltransferase activity"/>
    <property type="evidence" value="ECO:0007669"/>
    <property type="project" value="UniProtKB-KW"/>
</dbReference>
<evidence type="ECO:0000256" key="9">
    <source>
        <dbReference type="ARBA" id="ARBA00038276"/>
    </source>
</evidence>
<dbReference type="Pfam" id="PF01909">
    <property type="entry name" value="NTP_transf_2"/>
    <property type="match status" value="1"/>
</dbReference>
<dbReference type="PANTHER" id="PTHR33571:SF14">
    <property type="entry name" value="PROTEIN ADENYLYLTRANSFERASE MJ0435-RELATED"/>
    <property type="match status" value="1"/>
</dbReference>
<keyword evidence="4" id="KW-0548">Nucleotidyltransferase</keyword>
<keyword evidence="2" id="KW-1277">Toxin-antitoxin system</keyword>
<dbReference type="PANTHER" id="PTHR33571">
    <property type="entry name" value="SSL8005 PROTEIN"/>
    <property type="match status" value="1"/>
</dbReference>
<feature type="domain" description="Polymerase nucleotidyl transferase" evidence="10">
    <location>
        <begin position="11"/>
        <end position="96"/>
    </location>
</feature>
<keyword evidence="6" id="KW-0547">Nucleotide-binding</keyword>
<comment type="caution">
    <text evidence="11">The sequence shown here is derived from an EMBL/GenBank/DDBJ whole genome shotgun (WGS) entry which is preliminary data.</text>
</comment>
<evidence type="ECO:0000256" key="6">
    <source>
        <dbReference type="ARBA" id="ARBA00022741"/>
    </source>
</evidence>
<proteinExistence type="inferred from homology"/>
<dbReference type="InterPro" id="IPR043519">
    <property type="entry name" value="NT_sf"/>
</dbReference>
<accession>A0A5J4Q2H0</accession>